<dbReference type="Pfam" id="PF06803">
    <property type="entry name" value="DUF1232"/>
    <property type="match status" value="1"/>
</dbReference>
<evidence type="ECO:0000256" key="5">
    <source>
        <dbReference type="SAM" id="Phobius"/>
    </source>
</evidence>
<evidence type="ECO:0000313" key="8">
    <source>
        <dbReference type="Proteomes" id="UP000003835"/>
    </source>
</evidence>
<evidence type="ECO:0000256" key="3">
    <source>
        <dbReference type="ARBA" id="ARBA00022989"/>
    </source>
</evidence>
<dbReference type="InterPro" id="IPR010652">
    <property type="entry name" value="DUF1232"/>
</dbReference>
<gene>
    <name evidence="7" type="ORF">MC7420_2130</name>
</gene>
<feature type="domain" description="DUF1232" evidence="6">
    <location>
        <begin position="23"/>
        <end position="59"/>
    </location>
</feature>
<dbReference type="STRING" id="118168.MC7420_2130"/>
<protein>
    <recommendedName>
        <fullName evidence="6">DUF1232 domain-containing protein</fullName>
    </recommendedName>
</protein>
<dbReference type="EMBL" id="DS989850">
    <property type="protein sequence ID" value="EDX75126.1"/>
    <property type="molecule type" value="Genomic_DNA"/>
</dbReference>
<dbReference type="Proteomes" id="UP000003835">
    <property type="component" value="Unassembled WGS sequence"/>
</dbReference>
<dbReference type="HOGENOM" id="CLU_176251_0_0_3"/>
<sequence>MNNFSIQSIYNWYRNAVRNPKYRWWIVLGTILYVFSPIDIAPDLIPIVGQIDDVVVLTLLVSEMSQWLIDLAKSRQAGVVTEETSTAPEATVDVKSVSVE</sequence>
<evidence type="ECO:0000259" key="6">
    <source>
        <dbReference type="Pfam" id="PF06803"/>
    </source>
</evidence>
<dbReference type="RefSeq" id="WP_006101400.1">
    <property type="nucleotide sequence ID" value="NZ_DS989850.1"/>
</dbReference>
<keyword evidence="2 5" id="KW-0812">Transmembrane</keyword>
<dbReference type="OrthoDB" id="573033at2"/>
<keyword evidence="4 5" id="KW-0472">Membrane</keyword>
<evidence type="ECO:0000256" key="1">
    <source>
        <dbReference type="ARBA" id="ARBA00004127"/>
    </source>
</evidence>
<evidence type="ECO:0000256" key="2">
    <source>
        <dbReference type="ARBA" id="ARBA00022692"/>
    </source>
</evidence>
<dbReference type="GO" id="GO:0012505">
    <property type="term" value="C:endomembrane system"/>
    <property type="evidence" value="ECO:0007669"/>
    <property type="project" value="UniProtKB-SubCell"/>
</dbReference>
<keyword evidence="3 5" id="KW-1133">Transmembrane helix</keyword>
<comment type="subcellular location">
    <subcellularLocation>
        <location evidence="1">Endomembrane system</location>
        <topology evidence="1">Multi-pass membrane protein</topology>
    </subcellularLocation>
</comment>
<feature type="transmembrane region" description="Helical" evidence="5">
    <location>
        <begin position="22"/>
        <end position="41"/>
    </location>
</feature>
<dbReference type="eggNOG" id="COG3339">
    <property type="taxonomic scope" value="Bacteria"/>
</dbReference>
<keyword evidence="8" id="KW-1185">Reference proteome</keyword>
<reference evidence="7 8" key="1">
    <citation type="submission" date="2008-07" db="EMBL/GenBank/DDBJ databases">
        <authorList>
            <person name="Tandeau de Marsac N."/>
            <person name="Ferriera S."/>
            <person name="Johnson J."/>
            <person name="Kravitz S."/>
            <person name="Beeson K."/>
            <person name="Sutton G."/>
            <person name="Rogers Y.-H."/>
            <person name="Friedman R."/>
            <person name="Frazier M."/>
            <person name="Venter J.C."/>
        </authorList>
    </citation>
    <scope>NUCLEOTIDE SEQUENCE [LARGE SCALE GENOMIC DNA]</scope>
    <source>
        <strain evidence="7 8">PCC 7420</strain>
    </source>
</reference>
<dbReference type="AlphaFoldDB" id="B4VS13"/>
<evidence type="ECO:0000256" key="4">
    <source>
        <dbReference type="ARBA" id="ARBA00023136"/>
    </source>
</evidence>
<organism evidence="7 8">
    <name type="scientific">Coleofasciculus chthonoplastes PCC 7420</name>
    <dbReference type="NCBI Taxonomy" id="118168"/>
    <lineage>
        <taxon>Bacteria</taxon>
        <taxon>Bacillati</taxon>
        <taxon>Cyanobacteriota</taxon>
        <taxon>Cyanophyceae</taxon>
        <taxon>Coleofasciculales</taxon>
        <taxon>Coleofasciculaceae</taxon>
        <taxon>Coleofasciculus</taxon>
    </lineage>
</organism>
<proteinExistence type="predicted"/>
<accession>B4VS13</accession>
<name>B4VS13_9CYAN</name>
<evidence type="ECO:0000313" key="7">
    <source>
        <dbReference type="EMBL" id="EDX75126.1"/>
    </source>
</evidence>